<accession>A0A165UGF4</accession>
<evidence type="ECO:0000256" key="5">
    <source>
        <dbReference type="ARBA" id="ARBA00023242"/>
    </source>
</evidence>
<keyword evidence="3" id="KW-0677">Repeat</keyword>
<feature type="region of interest" description="Disordered" evidence="6">
    <location>
        <begin position="1"/>
        <end position="22"/>
    </location>
</feature>
<gene>
    <name evidence="7" type="ORF">NEOLEDRAFT_960081</name>
</gene>
<dbReference type="Proteomes" id="UP000076761">
    <property type="component" value="Unassembled WGS sequence"/>
</dbReference>
<evidence type="ECO:0000256" key="4">
    <source>
        <dbReference type="ARBA" id="ARBA00023043"/>
    </source>
</evidence>
<evidence type="ECO:0000256" key="1">
    <source>
        <dbReference type="ARBA" id="ARBA00004123"/>
    </source>
</evidence>
<name>A0A165UGF4_9AGAM</name>
<dbReference type="PANTHER" id="PTHR15263:SF1">
    <property type="entry name" value="NF-KAPPA-B INHIBITOR-LIKE PROTEIN 1"/>
    <property type="match status" value="1"/>
</dbReference>
<reference evidence="7 8" key="1">
    <citation type="journal article" date="2016" name="Mol. Biol. Evol.">
        <title>Comparative Genomics of Early-Diverging Mushroom-Forming Fungi Provides Insights into the Origins of Lignocellulose Decay Capabilities.</title>
        <authorList>
            <person name="Nagy L.G."/>
            <person name="Riley R."/>
            <person name="Tritt A."/>
            <person name="Adam C."/>
            <person name="Daum C."/>
            <person name="Floudas D."/>
            <person name="Sun H."/>
            <person name="Yadav J.S."/>
            <person name="Pangilinan J."/>
            <person name="Larsson K.H."/>
            <person name="Matsuura K."/>
            <person name="Barry K."/>
            <person name="Labutti K."/>
            <person name="Kuo R."/>
            <person name="Ohm R.A."/>
            <person name="Bhattacharya S.S."/>
            <person name="Shirouzu T."/>
            <person name="Yoshinaga Y."/>
            <person name="Martin F.M."/>
            <person name="Grigoriev I.V."/>
            <person name="Hibbett D.S."/>
        </authorList>
    </citation>
    <scope>NUCLEOTIDE SEQUENCE [LARGE SCALE GENOMIC DNA]</scope>
    <source>
        <strain evidence="7 8">HHB14362 ss-1</strain>
    </source>
</reference>
<keyword evidence="2" id="KW-0597">Phosphoprotein</keyword>
<keyword evidence="4" id="KW-0040">ANK repeat</keyword>
<evidence type="ECO:0000256" key="3">
    <source>
        <dbReference type="ARBA" id="ARBA00022737"/>
    </source>
</evidence>
<keyword evidence="5" id="KW-0539">Nucleus</keyword>
<sequence length="278" mass="31624">MASGLGYPSSSSAQANTSSQSWNFSRNINTSFSRFGPVPNEYASRSRPPFTKGYFAIPFRDDSLQDTKSFFSVGPLPGEEVGYENEDDASQHPSTPDPESQSPEEHLKQEARLRRLEKERAIAEAGEVDWVRSGGILRDANGNRDLARTNRIREELRLEAEEKRLREQWDLYQQRWQALKSSQEPLRFSDVPWPLPTTPTSVEEFTEKKIEDFIMSPLKIRGNKVTPKGRLRSSMLRWHPDKLGSVIARVIPEEQANVKEGIGVVFRYLKALQDAKTG</sequence>
<dbReference type="STRING" id="1314782.A0A165UGF4"/>
<feature type="compositionally biased region" description="Low complexity" evidence="6">
    <location>
        <begin position="9"/>
        <end position="21"/>
    </location>
</feature>
<proteinExistence type="predicted"/>
<keyword evidence="8" id="KW-1185">Reference proteome</keyword>
<organism evidence="7 8">
    <name type="scientific">Neolentinus lepideus HHB14362 ss-1</name>
    <dbReference type="NCBI Taxonomy" id="1314782"/>
    <lineage>
        <taxon>Eukaryota</taxon>
        <taxon>Fungi</taxon>
        <taxon>Dikarya</taxon>
        <taxon>Basidiomycota</taxon>
        <taxon>Agaricomycotina</taxon>
        <taxon>Agaricomycetes</taxon>
        <taxon>Gloeophyllales</taxon>
        <taxon>Gloeophyllaceae</taxon>
        <taxon>Neolentinus</taxon>
    </lineage>
</organism>
<evidence type="ECO:0000313" key="8">
    <source>
        <dbReference type="Proteomes" id="UP000076761"/>
    </source>
</evidence>
<protein>
    <submittedName>
        <fullName evidence="7">Uncharacterized protein</fullName>
    </submittedName>
</protein>
<dbReference type="PANTHER" id="PTHR15263">
    <property type="entry name" value="I-KAPPA-B-LIKE PROTEIN IKBL"/>
    <property type="match status" value="1"/>
</dbReference>
<evidence type="ECO:0000256" key="2">
    <source>
        <dbReference type="ARBA" id="ARBA00022553"/>
    </source>
</evidence>
<dbReference type="AlphaFoldDB" id="A0A165UGF4"/>
<evidence type="ECO:0000256" key="6">
    <source>
        <dbReference type="SAM" id="MobiDB-lite"/>
    </source>
</evidence>
<dbReference type="EMBL" id="KV425559">
    <property type="protein sequence ID" value="KZT28118.1"/>
    <property type="molecule type" value="Genomic_DNA"/>
</dbReference>
<dbReference type="GO" id="GO:0005634">
    <property type="term" value="C:nucleus"/>
    <property type="evidence" value="ECO:0007669"/>
    <property type="project" value="UniProtKB-SubCell"/>
</dbReference>
<dbReference type="OrthoDB" id="3241983at2759"/>
<comment type="subcellular location">
    <subcellularLocation>
        <location evidence="1">Nucleus</location>
    </subcellularLocation>
</comment>
<dbReference type="InParanoid" id="A0A165UGF4"/>
<dbReference type="InterPro" id="IPR038753">
    <property type="entry name" value="NFKBIL1"/>
</dbReference>
<feature type="compositionally biased region" description="Polar residues" evidence="6">
    <location>
        <begin position="91"/>
        <end position="101"/>
    </location>
</feature>
<dbReference type="GO" id="GO:0043124">
    <property type="term" value="P:negative regulation of canonical NF-kappaB signal transduction"/>
    <property type="evidence" value="ECO:0007669"/>
    <property type="project" value="InterPro"/>
</dbReference>
<evidence type="ECO:0000313" key="7">
    <source>
        <dbReference type="EMBL" id="KZT28118.1"/>
    </source>
</evidence>
<feature type="region of interest" description="Disordered" evidence="6">
    <location>
        <begin position="68"/>
        <end position="108"/>
    </location>
</feature>
<feature type="region of interest" description="Disordered" evidence="6">
    <location>
        <begin position="32"/>
        <end position="51"/>
    </location>
</feature>